<feature type="compositionally biased region" description="Basic and acidic residues" evidence="2">
    <location>
        <begin position="802"/>
        <end position="813"/>
    </location>
</feature>
<evidence type="ECO:0000256" key="4">
    <source>
        <dbReference type="SAM" id="SignalP"/>
    </source>
</evidence>
<sequence>MKKTVLFSSLFSLTLPLSAYALGLGEMKVESALDQPFLAEIELIDINSVSISSIRVGLANPDNYQSLGIEQSSAAHSLSFNIKKNKTGKYVVEVHSTERMTEPYMQLVVDLIWSKGQIYKVYTVLLDPPGYQLATTTAQSGITYQRKFKKLHQKSNSLTLNDDEGSINKKKKAAYGPTVSNENVWQIAQRYKTPKAILPQIVLAIVGANPNAFIDGNLNGLKPGVDLKIPSDKQFSEVPSDLATVEVMAHDKAWNEKSSINHVLAPPYTTGQASNSGPVEYSQIPPVPKFPNNTTNTTNQNNNNPANANQKLPGYIMPITTPALENQKKISPEQSRTLKAEISITTAAIDSLRESNGLLKDQLSLLQSQNKKLQTQLDARDKELRLLHNQIQLLMKEKKGIAGQSSSSMNTSNNTNEFWFLWMLLLLAAGGGVALYYYLKKRDKRRRESAVDTSPATVYPSSMHPVFGLKEEPISPAGLQEERAEKPESTSSPTSKDVKNLNQEPKIIHEAGFPVEPELKPETEFTPETKLKPEPELKPEAQLKLEPELKPKSEFQTETELNPLSRLKSEQEIKPETIFIQEPGIQNGPQLKRSSKSDQTKSTPKGIVSQPELKSLPETTSKRELEVTPEPTSKNELELEPQSLHLHEPELGLETVSESEPKFEPKTTPEQDLKFEPEINPKHDRDFESEENSEHELKSEPEVNAKPELEFETQEKESRLIQDSTIEEQVEEQNASSAVEEINRISGDETKKNPVQPMRNQPLVSDEEQLLGTLAIKQNDKPSEVKKADTTQEENVLEFESGLHHLLTEKPSSKENQSQEQPIEEEHTLEFTSDLGPALKGENNNLSNLKNTKALDTLIALAKTYMGMEDTESALHSLNEVLEHGTESQKEEAQRLINEIKGKS</sequence>
<evidence type="ECO:0000313" key="7">
    <source>
        <dbReference type="Proteomes" id="UP000255297"/>
    </source>
</evidence>
<evidence type="ECO:0000256" key="3">
    <source>
        <dbReference type="SAM" id="Phobius"/>
    </source>
</evidence>
<feature type="transmembrane region" description="Helical" evidence="3">
    <location>
        <begin position="418"/>
        <end position="439"/>
    </location>
</feature>
<dbReference type="NCBIfam" id="TIGR03504">
    <property type="entry name" value="FimV_Cterm"/>
    <property type="match status" value="1"/>
</dbReference>
<evidence type="ECO:0000313" key="6">
    <source>
        <dbReference type="EMBL" id="STY29028.1"/>
    </source>
</evidence>
<reference evidence="6 7" key="1">
    <citation type="submission" date="2018-06" db="EMBL/GenBank/DDBJ databases">
        <authorList>
            <consortium name="Pathogen Informatics"/>
            <person name="Doyle S."/>
        </authorList>
    </citation>
    <scope>NUCLEOTIDE SEQUENCE [LARGE SCALE GENOMIC DNA]</scope>
    <source>
        <strain evidence="6 7">NCTC11532</strain>
    </source>
</reference>
<keyword evidence="7" id="KW-1185">Reference proteome</keyword>
<keyword evidence="3" id="KW-0472">Membrane</keyword>
<feature type="compositionally biased region" description="Basic and acidic residues" evidence="2">
    <location>
        <begin position="517"/>
        <end position="555"/>
    </location>
</feature>
<dbReference type="AlphaFoldDB" id="A0A378LT53"/>
<organism evidence="6 7">
    <name type="scientific">Legionella wadsworthii</name>
    <dbReference type="NCBI Taxonomy" id="28088"/>
    <lineage>
        <taxon>Bacteria</taxon>
        <taxon>Pseudomonadati</taxon>
        <taxon>Pseudomonadota</taxon>
        <taxon>Gammaproteobacteria</taxon>
        <taxon>Legionellales</taxon>
        <taxon>Legionellaceae</taxon>
        <taxon>Legionella</taxon>
    </lineage>
</organism>
<gene>
    <name evidence="6" type="primary">fimV_1</name>
    <name evidence="6" type="ORF">NCTC11532_01205</name>
</gene>
<keyword evidence="4" id="KW-0732">Signal</keyword>
<dbReference type="InterPro" id="IPR057840">
    <property type="entry name" value="FimV_N"/>
</dbReference>
<feature type="domain" description="FimV N-terminal" evidence="5">
    <location>
        <begin position="22"/>
        <end position="129"/>
    </location>
</feature>
<feature type="chain" id="PRO_5016920204" evidence="4">
    <location>
        <begin position="22"/>
        <end position="904"/>
    </location>
</feature>
<keyword evidence="3" id="KW-0812">Transmembrane</keyword>
<dbReference type="STRING" id="1122170.GCA_000701265_01814"/>
<dbReference type="InterPro" id="IPR038440">
    <property type="entry name" value="FimV_C_sf"/>
</dbReference>
<feature type="signal peptide" evidence="4">
    <location>
        <begin position="1"/>
        <end position="21"/>
    </location>
</feature>
<evidence type="ECO:0000256" key="2">
    <source>
        <dbReference type="SAM" id="MobiDB-lite"/>
    </source>
</evidence>
<evidence type="ECO:0000256" key="1">
    <source>
        <dbReference type="SAM" id="Coils"/>
    </source>
</evidence>
<dbReference type="EMBL" id="UGPB01000001">
    <property type="protein sequence ID" value="STY29028.1"/>
    <property type="molecule type" value="Genomic_DNA"/>
</dbReference>
<feature type="coiled-coil region" evidence="1">
    <location>
        <begin position="356"/>
        <end position="390"/>
    </location>
</feature>
<feature type="compositionally biased region" description="Polar residues" evidence="2">
    <location>
        <begin position="451"/>
        <end position="460"/>
    </location>
</feature>
<dbReference type="InterPro" id="IPR020011">
    <property type="entry name" value="FimV_C"/>
</dbReference>
<feature type="compositionally biased region" description="Basic and acidic residues" evidence="2">
    <location>
        <begin position="659"/>
        <end position="720"/>
    </location>
</feature>
<feature type="compositionally biased region" description="Basic and acidic residues" evidence="2">
    <location>
        <begin position="741"/>
        <end position="752"/>
    </location>
</feature>
<dbReference type="Proteomes" id="UP000255297">
    <property type="component" value="Unassembled WGS sequence"/>
</dbReference>
<name>A0A378LT53_9GAMM</name>
<dbReference type="Pfam" id="PF25800">
    <property type="entry name" value="FimV_N"/>
    <property type="match status" value="1"/>
</dbReference>
<proteinExistence type="predicted"/>
<keyword evidence="1" id="KW-0175">Coiled coil</keyword>
<dbReference type="NCBIfam" id="TIGR03505">
    <property type="entry name" value="FimV_core"/>
    <property type="match status" value="1"/>
</dbReference>
<accession>A0A378LT53</accession>
<feature type="compositionally biased region" description="Polar residues" evidence="2">
    <location>
        <begin position="489"/>
        <end position="503"/>
    </location>
</feature>
<feature type="region of interest" description="Disordered" evidence="2">
    <location>
        <begin position="802"/>
        <end position="847"/>
    </location>
</feature>
<feature type="region of interest" description="Disordered" evidence="2">
    <location>
        <begin position="447"/>
        <end position="765"/>
    </location>
</feature>
<dbReference type="RefSeq" id="WP_035899165.1">
    <property type="nucleotide sequence ID" value="NZ_CAAAIS010000008.1"/>
</dbReference>
<keyword evidence="3" id="KW-1133">Transmembrane helix</keyword>
<dbReference type="Gene3D" id="1.20.58.2200">
    <property type="match status" value="1"/>
</dbReference>
<evidence type="ECO:0000259" key="5">
    <source>
        <dbReference type="Pfam" id="PF25800"/>
    </source>
</evidence>
<feature type="region of interest" description="Disordered" evidence="2">
    <location>
        <begin position="883"/>
        <end position="904"/>
    </location>
</feature>
<protein>
    <submittedName>
        <fullName evidence="6">FimV protein</fullName>
    </submittedName>
</protein>
<dbReference type="InterPro" id="IPR020012">
    <property type="entry name" value="LysM_FimV"/>
</dbReference>